<protein>
    <submittedName>
        <fullName evidence="1">Uncharacterized protein</fullName>
    </submittedName>
</protein>
<sequence length="156" mass="18075">MKCNDTFDKSDTEDGIIKNEKLSSFDFDSINNVIKDISKDSKFQVTNSCITSMNTYKSENDSDSDIDLPVPSDSYTRTNIDSCFKINELDKNETFIMNQQKIYFNDMKIELSKKHKRQLDALIKEQGQQRNILFNYLKFSDDSKLNTSTCPVPEHL</sequence>
<dbReference type="AlphaFoldDB" id="A0A177AN78"/>
<name>A0A177AN78_9BILA</name>
<gene>
    <name evidence="1" type="ORF">A3Q56_08793</name>
</gene>
<dbReference type="EMBL" id="LWCA01003458">
    <property type="protein sequence ID" value="OAF63498.1"/>
    <property type="molecule type" value="Genomic_DNA"/>
</dbReference>
<accession>A0A177AN78</accession>
<keyword evidence="2" id="KW-1185">Reference proteome</keyword>
<reference evidence="1 2" key="1">
    <citation type="submission" date="2016-04" db="EMBL/GenBank/DDBJ databases">
        <title>The genome of Intoshia linei affirms orthonectids as highly simplified spiralians.</title>
        <authorList>
            <person name="Mikhailov K.V."/>
            <person name="Slusarev G.S."/>
            <person name="Nikitin M.A."/>
            <person name="Logacheva M.D."/>
            <person name="Penin A."/>
            <person name="Aleoshin V."/>
            <person name="Panchin Y.V."/>
        </authorList>
    </citation>
    <scope>NUCLEOTIDE SEQUENCE [LARGE SCALE GENOMIC DNA]</scope>
    <source>
        <strain evidence="1">Intl2013</strain>
        <tissue evidence="1">Whole animal</tissue>
    </source>
</reference>
<organism evidence="1 2">
    <name type="scientific">Intoshia linei</name>
    <dbReference type="NCBI Taxonomy" id="1819745"/>
    <lineage>
        <taxon>Eukaryota</taxon>
        <taxon>Metazoa</taxon>
        <taxon>Spiralia</taxon>
        <taxon>Lophotrochozoa</taxon>
        <taxon>Mesozoa</taxon>
        <taxon>Orthonectida</taxon>
        <taxon>Rhopaluridae</taxon>
        <taxon>Intoshia</taxon>
    </lineage>
</organism>
<evidence type="ECO:0000313" key="1">
    <source>
        <dbReference type="EMBL" id="OAF63498.1"/>
    </source>
</evidence>
<dbReference type="Proteomes" id="UP000078046">
    <property type="component" value="Unassembled WGS sequence"/>
</dbReference>
<comment type="caution">
    <text evidence="1">The sequence shown here is derived from an EMBL/GenBank/DDBJ whole genome shotgun (WGS) entry which is preliminary data.</text>
</comment>
<evidence type="ECO:0000313" key="2">
    <source>
        <dbReference type="Proteomes" id="UP000078046"/>
    </source>
</evidence>
<feature type="non-terminal residue" evidence="1">
    <location>
        <position position="156"/>
    </location>
</feature>
<proteinExistence type="predicted"/>